<dbReference type="Pfam" id="PF15804">
    <property type="entry name" value="CCDC168_N"/>
    <property type="match status" value="12"/>
</dbReference>
<feature type="compositionally biased region" description="Basic and acidic residues" evidence="1">
    <location>
        <begin position="4227"/>
        <end position="4254"/>
    </location>
</feature>
<feature type="compositionally biased region" description="Basic and acidic residues" evidence="1">
    <location>
        <begin position="3346"/>
        <end position="3359"/>
    </location>
</feature>
<feature type="domain" description="Coiled-coil" evidence="3">
    <location>
        <begin position="4760"/>
        <end position="4958"/>
    </location>
</feature>
<sequence length="6858" mass="780918">MSKQIYLFKKAVRDGLEDNTFLTLWDYLESWTQNDWMTIFFIIFLGIIFEIILVKICTSFRKKLALPEKGSSDAQENEDSSLTSTTFDNWSIHSSSEERVDDFSERTITSSVTSNKNECYIEKRVSPGDEIIWAGTSESKYQVRYFSGSHMASSDGTSSSLSLFHSEIKKVFLSHRGYPENEHKTLQFSSKKLFSIMKTNKSKNLVLSSDFHFSRTCGIPTESENLDVAPCPPAHLLLSRDQVRHLEENVRNQIPLKSSATLESETTLYSRSQDFLTQSQHSVRMDILAQGQDSFSRQRAIQNQVFYEAQFTSQAQQFVNNQDSINSQPDVESRYFAPPQDLIRKPSSGSTQDSFQTQDMDSSQHLLKVSSSLETQDSIKGLESDKPLDEAQYAIWSEDSNKITYSIQGQNATFNNVRFLVLTPSPNSVAKEKPHLKSVKPKSQKQILSSKLSHYSVCGYVPFFPAIKRQKTSRKILHSKSKFYLKISSQKSKKTSTSWIFQITACHTSKHSKLGCKYTTKKKELQRKGISEKALHHIYVSKFVPPYIKKYSRKKLMKVLPGLTECRNFLPKQSKSPTAEKVSFVGSLEKRGTSVNSKNVKQHSRDNKGLKNISPNVSPQLEQTFMVSTHQLKSPSSLLIETNWKNKESLIKDPITQAKKTGIAEFDAPNSKKTSDLHIPKHETSLEEAISELLQKCVSSPKMKLNRSMKTQEDLKRTENSHLPLSNGEKLPTSTPETQKCLTKGNTQKQKDFPEIVLESSDNLLISLGTKKHKSNEQLTDIKIKGSTEDVILKEKKPLKLTVTECDNLNESKKLECSTRSNIKNMHNKRISDAFCNATSTAFSGSPDIEMHSELKTKTDTSRIIGLTHSAVKQEKLSDRKIICSVEYIEKGCIFKKMREHDREEEEQTLQEAIPKLESDAGFSSLKSEKAKIDEILFYVRECSTPCDTNHQKEQAGGIEKKETFDCCMPAFSTSRRKRNFKQHSDVKTLVNPKCGILKAKKSSISYILNIKGGSIPKHRKVLRFNLTTKMKERDQGKKMADKMYSFITIKPDINRYSKKEREEDMLGEKALSSEQVKQVIASLEENITSDNTKETNLQGEEEEESEEETLLKIVPQYSQHFIFRSGQSREFDVQKPENKRGRKILFVTEQDVPQRMQPTDPMDIEKPKNGHQTQRGTMCPEFLKLWLLKSKESLTGQVLKDTIKSDVPSAENHTEELYSHPKELKTLEFKKDQQAAVLESLAFSTPDPSESKRQRKTFTCTALKRKMSSKCVIMKARKTPISQIFNIPGNGCLKKLPSKTLKSQIIDFLIHIKYFAVLKDFTSERKERSAQELPATILESLDLSTLALPTSKRNNLKLLYKKNKMSPKCVTLKAKKAPFSQTFNITKCTPSRRRQFKCNFKTMMKQRKPVANIILNAIFSAMPISLDMKVHKRIKIETDVPWKMRLKHELQQQGRSPDGERASCANSSDTRGSTSNSTKEVKVQGREAAPWNSQHFSFNAHAMKKPHFVKSCLELKNSARKKIPESLTIAQELQQRTLFTQSVLHSVSCSILNALPSEKLPKRTKTQKGLKDTGSLKILSPIPGKSISESLIVTAQSGIPTEKSPKKELASSIPEGKIRLPKDLQARIVESFDFSMPASSYFKGQRNTAQILKSRTGKAQRASVLKTVNMTRSGALSHRQEQGHILENVVKEISLGMSNIFINTFLSSAPVSPAIKRYNQIKATKGLLPKKSNITQLKQDEGKRLYTYTSNKCRTTSNTSESRRQNEKEEGNEILFEAGLQFLNSVRSRKDQNMLITEQEVQQQAVVSENILESICSPLIPFQTEKPSKTISPQKDILHRIGEKTPHPKSGKAKSDHLVIDETEYSTISGLDVHSAISIQPEKEKKGITQKVTQYTVDQNIPPTQSGNSVLGDLPNKSSRRKVGGRIAKKHEELQKELPTTSTTSVFSESKRQKKILKFPERKNLMGPISATMKAKKPFCSQLLNSIEHGKLCCRMEQEGNFKSTVKHMRQDKNITNALSSPIPVSSNNKINTKMYSTLNTEMNQPRLKIHNHTYLELEESPCYREAQKANSTDTQNGSSYTMKMNVQHEQEEKNIQKILESVPHYSQHISFSAHHMKYPGPCKSKSELNSSEVKRTCHLSHTVQKMRQEKHLRETALEPVSRNEMNFIQVETVEKSPHTHEGIKSVVDLKTSFPKAGKSEAGLIQSDTFCVGNHRMQNDSPVSEKKAWNKNDLVTTFLKLLDFSSIDSSEPKSQSHMLEFVGKKSMSPKHVTLKAKKLPISQLLNIKRCLTGIHKKKKQHKFKYKIKERQWNENMREAIFYAMEGAKIQPLKLVVDKHSFDTTARGTLYNRTLHKNLDGHITEEMAELGENLSTTFLDPLDSFISVLSDSESQIKTVQLSKKKIILNSKCLATKKKEKPISQMLKINRQFITKHRKKLRSNFKIKMKKMRQVKNVADKFPNTLYFTFDISDIKKQSRLETEINRASRFSPIQPEQMDLPAEGLVMSQSLNVTGHSTSSINKEHKQKIDVEREKNVLNADLKCIHASMPIRLHIKMEHLPSTWDIIEECSEKKNVLNKAKVREKEEYEKQVLFRTVPKYSQPFEFGADQMREPGPFKSEALLTNTVLPKDITSQKTDNDLINQKAKTEAVEESSPESVFFSKIHPFQLEKQKKKFKTRNWKKIANSNTLITKAEKSIADTHSINTIECDDSLQRREGIELEKQGHPALHDKQQEPRVSGTIWHPVYTNIPIYPKIIKHNTKAKAADMKNTVHTKQAKLKAKKPLDFQMLDTIGYGTQSNKKELRCNIKIQKAFQQGKTAVGLVQNSLNDTESISSQVKGFFEVKNEKEKPRKLIHIPPQPKLNKSLRRKMSSSRSTDKRVISRNIKTLKQYIREQKEKHEIVLLDILSQCRDQLVISQQVKKEPDHVKLVVDLEREVYFDLSSQEREINHTRFDIPQSGTHTEIKLLTAPRVKEGGVEVIECSRSKGPNMFLTELDASQQICKEQELLKQGSISMTNPGSIACPIMESPHLEKIEKGVGEDMYINSKNISHLLRRQELKKKDILQHSKGQKFLHINLEVQRNMSAVQKGEVKLDHISESILNSTSCPGREPHYMKQAVNVTRGKNVSIPINLNVNPWKKDQVMLTNSPLKSNRQKMNFSKKKRAKHLKSSIQNKENILESISSCILHHLHIEKLKEEVSRKGMSSIVLSPMVEKSSNEAGVPADKLLCSERIDLNLKGRQKHQQENICKVLPKSVSCSSIDILQIKLPRVKKALKIEDRSMYHTSNTGKEEQPEYVHQTFPKLPFHSLRDIFQSKIPCKRKTSEEVVSTVDYNPSAEVISSLIGRKGEQQEKHTREALPKPASHPKTDLLQINTPVQQVQLDDTNMVHSEYLTSQAREASKGMGVIVGYTQKSEKKQNLLSIEQEQQHLLTPCENFMGLISYPQNDPWLLQHLMPQTKEALSEVGNVSSRTKGLDLFPKDQTNIACAYGLECIVPSIPPRQMKKQNTMLPLESCSKTIKYLDVSFPKEKKSSNGAQVIDSISDGSSPKLRIRKKVQSCKKYPKNVQKEVCLSEIFLRSLSIFMPVLPESKIQNDSIKQRGKKGIICSKRTSKLNKSIFPNIHNITDYGNREGMQWNTKEKMVTMKQRKGKPDLVMANIYEFIPASPYLKLNKETIDGIISSNLKRTKHISQKKEKDRIKEINTKGRMDPNVILKAKKSSLSQVPNKKEIPGQIKQESKVQMGKSKSNVKLTNLCTSLPSLSYSNLNSRIKVGKEDKSGIPRSCFLPPKLQASSNVRKTSFSESFNRYSLSNVIEPKHLPQKRREDRRNKVYMKDIMGLECIIFKGKKIPFKHILHGKEPHWNKKRQEKMVQEDKSDLDVVQNKPHASIPSSPNLEWGPRIKEVYMQGITRFCFPSLTLQELSNAIRISEEPCDDILSSIKNAKYMSQKDEDKVGMALEEINHSERIALKVKQSPIAQELQLNIEEIEKKMQEDKDKQAGIPSEFCASIYFPPYPQVDTGIKKEAAMLKKARCSFLQPKLQGSSDTGKMAHKKSIYGDISNGVNIAKEHMMQERDESIKMAKVIPLKKKKSPNSQEIQRDIRDQQKKTQKIKCESGVVLIDTSTSMPDVSQSKMDKKIKKVDYVTEVTRSSLPELFHQKPSDAVKKAKTKSTNGDIISDVQEAKEYMLQKEGESIKISAKKNIMHPNDKDLKGKKALSQGRPLNLKEQGKVDREGEEQRKMDAEGKEEGKMDAEVKGEQDVVLPTHCVSESLTHHELDTRIEGEVDAQGITKSAIPQLELQESFDEGKIAYTKSVGDDMTNNVKTRQDYEPQNRKDGGKTVNMKHIIYPKGTTSKAKTLPLPRVLSTPRGYGPQIRVQTNIKAKLRHIQERKSELDEVLTRPSVPQLKLTEGIEGKEGKQEVKRPFLSPLRHRESSDAGKLKYTVSPLNDMSSDPKRTKYVTQKEEDKAHIFKKDILTPMSAQPSLFQNILKTKDGQVKIKEQVKRMQKGNKETIELLNKDCPFVTSLTNLKLDKIEEEECELGIIKNYVPYRELQQSLPSERIALTKLIDSHVEKGHLPQKEKDQLQNNTKVDEDLLVIIQFSPSQLQLPESSGAGKIKYADSNKGIISCNVIIKANQCMSHKEAMNRVIEGEKGRIFPKLTSKAETFPLTHLLSRKRHLNIKEQVKDVQRKGKPEMFPRKSYVSLHFPSHLNQDTGMKKKEDTLGITQFYFPLLKGQDPSDSGKKAYIKSFDGYMLKEEDRFKIDIEDKMFPTSMDLKAKKLSLPHILNTKELKWKRTEQRRKVQEDKDKLVMNVKNICISLLTLPYLKFDTAEREGYMIRITKLPLPQSQSKESSDAAEIAHVETIDGNLYNDVKELKEHTLQKEEKNKEKNLDMKGIVDPNDMYLNAKKSPVLLKYNLCNLQWETEEQEGEVQKVTCEPASTMPSKACTSMSSPLHLNMNIRIEEKSVLTLTRSVSPVNFHKLSYSEEVVNVGPIMSDNLITSQEEKQCMPQNKEEDGVQTKNLMFSKLQEKKIQESKDEPGILLTQSSTSLPPCPNLKLDKEIQVDDEMLVLKKSVLQTIATTGEIVHTETISGDTTKDVQNKKKHMLQKEERDTQKTVAMKGMKHTTDGTLKSKKSPPSYALHSPELNLNVGRQEQKKYEGPSKPPNMVLRKVYVSKPPPTNLDLDKSTQVDEEELGMKRPCLLPLMLSALSDAEKTEDTEAISDNVRNREQHTSQKGEMYEVKTVDMRIRIQQKEARIPPISHIFNTKGFVLNIKELKKKVPKGKDEPCMVLTRTFISIPSASSLYLNSGSKIDEDAPRITGSSCPQKNLQESTDTQKRTIRESISCKSKSVKKKKQLLPQEEAVHQWPSNFMISVQQRNEIPRVKSEGDLSQLIINSQHEDIYFTGFGTLRSRKRLKCFFTGLEAQPEKYKTETCTTFISYPKMDPMKIENLKKETKTMDNLNYKKSPQALVPLTKKISKEIFVTFGTPVSSKGLSVSEGDDHQNLLKASPGSADSCKLEKPKKDVHGNDKISKMFSSKLLAPEIKGSRKKMSITESDTHPNREKQEIVMKKQVAQWAESGHKTRLNSSPSCKFPLQNAKQKTSLGKSTHEQTTVCPRIQIQSGIYMGVTEFDTIRRKKEQALLIPEQEEGILESLQKSPSPCWTFSHQSRDLKEKNEMDTRTTINMKQKELGMEDEKLKIDTNIAILLKEDKIEMQKHTIVNLEREKIKMGTSTQVNLNVSSLKAEESQIKTQVIAHTANSCPIKQKHKKKLEMSGTKQDVQPQKLFQKRVLDSFYAYIPLSHKSGGQKGRLTIADLKRELSTKTLTMKIPKHPILQILDNTGRGTPSNRKKLEYGFNKPKKMTLRSKGTSGIFIRSLTVSVMNPSQTEETTESETNREREKRTCLSKSQEKSPNVSKIVKRNNLNTVKKGDQNFSKIVPEDSQPFMVNQQQMKKLPNVKSEASLSSEIHKSNLTPQTEEKVVPGHDISRTIKEPDLLMIGQKEKAPKSMLTPIEYPCMSEDLKEKVESHMKCTLYMTISPPGVEEPQHETQPLDTMEHASPLEQRDHGDLLQDTTTRKDQQQNTFPETVPIPLQIKSKEIKIVADSTSAESLLPLYEAIKNVFESQIQNMIQGKVYADILEKLKAHKPDDWKLPPFAGGPHPTSPIIHPKLQPKPILECFTPKLKNKLTNHLESKALEIKLNLIPETAKQSFQKFNFSTKQAIVEDNSWSLCPRRKKMYFLSLEGIDAIALNLKHKHQKDSPHISCMKTLTVNVSSGSKEIITKLKSINKLKSGTSFLTSANEMPSPHILQNYSVEEKDKLLIHFSMKTLEIQMKVFPRIVMESYEMADARDKRKLSPKCIHSCVEVPKPKNRILLLFEEKSLHQIHLDLQYKCLRFLLGLPVESMFPKPNTLPKHILKLNTVAICKKVDNSGESGSLSIDTELLEKHISFKKQSPHENSSSFKQFLEPTHGCAPDLEQHGTKKEDTTVLSALKSYGTAEKEKQYHVSFQETNTHESFDLKTQENAPSFVDSHSTQISEDFTDTQTYTESSTNLEEFSALEVHESEECMFLQANPLIRESQNILFELQKGIPLMKKIKTDLKSFYSKDSGSHHNRDCRKHSSIVTPPSYKSHKSKKYRSSSKMQSPDWLYHRSLSTFEVPFVSSSVTFSEETLSLVTKNKAGYSLAPLTESNIKLHLAKTQTEFYSHPETKERNKAKFDLFKKSVHWDCDYSYTQSKEKLTGKKKVYDYESERADYFPSKCKLVSKPHQEDINFHPERKQNQPFFYACIPADSLEMIPKTIRWTIPQKTLRKRNFRVPLVAKISSSCNIWSSSRKLLGSILESFNPVH</sequence>
<feature type="region of interest" description="Disordered" evidence="1">
    <location>
        <begin position="5101"/>
        <end position="5173"/>
    </location>
</feature>
<feature type="domain" description="Coiled-coil" evidence="3">
    <location>
        <begin position="2263"/>
        <end position="2302"/>
    </location>
</feature>
<feature type="region of interest" description="Disordered" evidence="1">
    <location>
        <begin position="340"/>
        <end position="361"/>
    </location>
</feature>
<proteinExistence type="predicted"/>
<feature type="domain" description="Coiled-coil" evidence="3">
    <location>
        <begin position="3613"/>
        <end position="3665"/>
    </location>
</feature>
<feature type="region of interest" description="Disordered" evidence="1">
    <location>
        <begin position="6049"/>
        <end position="6075"/>
    </location>
</feature>
<feature type="compositionally biased region" description="Basic and acidic residues" evidence="1">
    <location>
        <begin position="5525"/>
        <end position="5538"/>
    </location>
</feature>
<dbReference type="PANTHER" id="PTHR35542:SF2">
    <property type="entry name" value="LEUCINE-RICH REPEAT TRANSMEMBRANE PROTEIN CCDC168"/>
    <property type="match status" value="1"/>
</dbReference>
<protein>
    <submittedName>
        <fullName evidence="4">Coiled-coil domain containing 168</fullName>
    </submittedName>
</protein>
<feature type="compositionally biased region" description="Polar residues" evidence="1">
    <location>
        <begin position="732"/>
        <end position="747"/>
    </location>
</feature>
<feature type="region of interest" description="Disordered" evidence="1">
    <location>
        <begin position="1900"/>
        <end position="1923"/>
    </location>
</feature>
<feature type="region of interest" description="Disordered" evidence="1">
    <location>
        <begin position="6618"/>
        <end position="6650"/>
    </location>
</feature>
<feature type="region of interest" description="Disordered" evidence="1">
    <location>
        <begin position="1751"/>
        <end position="1771"/>
    </location>
</feature>
<feature type="compositionally biased region" description="Basic and acidic residues" evidence="1">
    <location>
        <begin position="5904"/>
        <end position="5913"/>
    </location>
</feature>
<feature type="compositionally biased region" description="Polar residues" evidence="1">
    <location>
        <begin position="347"/>
        <end position="361"/>
    </location>
</feature>
<reference evidence="4 5" key="1">
    <citation type="journal article" date="2020" name="Nature">
        <title>Six reference-quality genomes reveal evolution of bat adaptations.</title>
        <authorList>
            <person name="Jebb D."/>
            <person name="Huang Z."/>
            <person name="Pippel M."/>
            <person name="Hughes G.M."/>
            <person name="Lavrichenko K."/>
            <person name="Devanna P."/>
            <person name="Winkler S."/>
            <person name="Jermiin L.S."/>
            <person name="Skirmuntt E.C."/>
            <person name="Katzourakis A."/>
            <person name="Burkitt-Gray L."/>
            <person name="Ray D.A."/>
            <person name="Sullivan K.A.M."/>
            <person name="Roscito J.G."/>
            <person name="Kirilenko B.M."/>
            <person name="Davalos L.M."/>
            <person name="Corthals A.P."/>
            <person name="Power M.L."/>
            <person name="Jones G."/>
            <person name="Ransome R.D."/>
            <person name="Dechmann D.K.N."/>
            <person name="Locatelli A.G."/>
            <person name="Puechmaille S.J."/>
            <person name="Fedrigo O."/>
            <person name="Jarvis E.D."/>
            <person name="Hiller M."/>
            <person name="Vernes S.C."/>
            <person name="Myers E.W."/>
            <person name="Teeling E.C."/>
        </authorList>
    </citation>
    <scope>NUCLEOTIDE SEQUENCE [LARGE SCALE GENOMIC DNA]</scope>
    <source>
        <strain evidence="4">MRouAeg1</strain>
        <tissue evidence="4">Muscle</tissue>
    </source>
</reference>
<keyword evidence="5" id="KW-1185">Reference proteome</keyword>
<feature type="domain" description="Coiled-coil" evidence="3">
    <location>
        <begin position="5024"/>
        <end position="5145"/>
    </location>
</feature>
<feature type="region of interest" description="Disordered" evidence="1">
    <location>
        <begin position="5517"/>
        <end position="5538"/>
    </location>
</feature>
<dbReference type="Proteomes" id="UP000593571">
    <property type="component" value="Unassembled WGS sequence"/>
</dbReference>
<keyword evidence="2" id="KW-0472">Membrane</keyword>
<feature type="compositionally biased region" description="Basic and acidic residues" evidence="1">
    <location>
        <begin position="1762"/>
        <end position="1771"/>
    </location>
</feature>
<evidence type="ECO:0000313" key="4">
    <source>
        <dbReference type="EMBL" id="KAF6427243.1"/>
    </source>
</evidence>
<feature type="compositionally biased region" description="Polar residues" evidence="1">
    <location>
        <begin position="5328"/>
        <end position="5341"/>
    </location>
</feature>
<comment type="caution">
    <text evidence="4">The sequence shown here is derived from an EMBL/GenBank/DDBJ whole genome shotgun (WGS) entry which is preliminary data.</text>
</comment>
<feature type="compositionally biased region" description="Basic and acidic residues" evidence="1">
    <location>
        <begin position="710"/>
        <end position="720"/>
    </location>
</feature>
<feature type="domain" description="Coiled-coil" evidence="3">
    <location>
        <begin position="5266"/>
        <end position="5373"/>
    </location>
</feature>
<organism evidence="4 5">
    <name type="scientific">Rousettus aegyptiacus</name>
    <name type="common">Egyptian fruit bat</name>
    <name type="synonym">Pteropus aegyptiacus</name>
    <dbReference type="NCBI Taxonomy" id="9407"/>
    <lineage>
        <taxon>Eukaryota</taxon>
        <taxon>Metazoa</taxon>
        <taxon>Chordata</taxon>
        <taxon>Craniata</taxon>
        <taxon>Vertebrata</taxon>
        <taxon>Euteleostomi</taxon>
        <taxon>Mammalia</taxon>
        <taxon>Eutheria</taxon>
        <taxon>Laurasiatheria</taxon>
        <taxon>Chiroptera</taxon>
        <taxon>Yinpterochiroptera</taxon>
        <taxon>Pteropodoidea</taxon>
        <taxon>Pteropodidae</taxon>
        <taxon>Rousettinae</taxon>
        <taxon>Rousettus</taxon>
    </lineage>
</organism>
<feature type="region of interest" description="Disordered" evidence="1">
    <location>
        <begin position="5893"/>
        <end position="5925"/>
    </location>
</feature>
<feature type="domain" description="Coiled-coil" evidence="3">
    <location>
        <begin position="1362"/>
        <end position="1445"/>
    </location>
</feature>
<evidence type="ECO:0000259" key="3">
    <source>
        <dbReference type="Pfam" id="PF15804"/>
    </source>
</evidence>
<feature type="region of interest" description="Disordered" evidence="1">
    <location>
        <begin position="4087"/>
        <end position="4108"/>
    </location>
</feature>
<feature type="compositionally biased region" description="Basic and acidic residues" evidence="1">
    <location>
        <begin position="5101"/>
        <end position="5121"/>
    </location>
</feature>
<feature type="compositionally biased region" description="Basic and acidic residues" evidence="1">
    <location>
        <begin position="4097"/>
        <end position="4106"/>
    </location>
</feature>
<gene>
    <name evidence="4" type="ORF">HJG63_002232</name>
</gene>
<feature type="region of interest" description="Disordered" evidence="1">
    <location>
        <begin position="1450"/>
        <end position="1485"/>
    </location>
</feature>
<evidence type="ECO:0000256" key="2">
    <source>
        <dbReference type="SAM" id="Phobius"/>
    </source>
</evidence>
<dbReference type="EMBL" id="JACASE010000011">
    <property type="protein sequence ID" value="KAF6427243.1"/>
    <property type="molecule type" value="Genomic_DNA"/>
</dbReference>
<evidence type="ECO:0000256" key="1">
    <source>
        <dbReference type="SAM" id="MobiDB-lite"/>
    </source>
</evidence>
<feature type="domain" description="Coiled-coil" evidence="3">
    <location>
        <begin position="4462"/>
        <end position="4589"/>
    </location>
</feature>
<feature type="compositionally biased region" description="Polar residues" evidence="1">
    <location>
        <begin position="5915"/>
        <end position="5925"/>
    </location>
</feature>
<feature type="region of interest" description="Disordered" evidence="1">
    <location>
        <begin position="5324"/>
        <end position="5346"/>
    </location>
</feature>
<dbReference type="PANTHER" id="PTHR35542">
    <property type="entry name" value="COILED-COIL DOMAIN-CONTAINING PROTEIN 168"/>
    <property type="match status" value="1"/>
</dbReference>
<feature type="region of interest" description="Disordered" evidence="1">
    <location>
        <begin position="703"/>
        <end position="747"/>
    </location>
</feature>
<evidence type="ECO:0000313" key="5">
    <source>
        <dbReference type="Proteomes" id="UP000593571"/>
    </source>
</evidence>
<feature type="region of interest" description="Disordered" evidence="1">
    <location>
        <begin position="4203"/>
        <end position="4254"/>
    </location>
</feature>
<feature type="compositionally biased region" description="Polar residues" evidence="1">
    <location>
        <begin position="1900"/>
        <end position="1910"/>
    </location>
</feature>
<keyword evidence="2" id="KW-0812">Transmembrane</keyword>
<accession>A0A7J8DVS4</accession>
<feature type="region of interest" description="Disordered" evidence="1">
    <location>
        <begin position="3345"/>
        <end position="3369"/>
    </location>
</feature>
<feature type="domain" description="Coiled-coil" evidence="3">
    <location>
        <begin position="4654"/>
        <end position="4758"/>
    </location>
</feature>
<feature type="compositionally biased region" description="Polar residues" evidence="1">
    <location>
        <begin position="1751"/>
        <end position="1761"/>
    </location>
</feature>
<feature type="compositionally biased region" description="Polar residues" evidence="1">
    <location>
        <begin position="1465"/>
        <end position="1479"/>
    </location>
</feature>
<keyword evidence="2" id="KW-1133">Transmembrane helix</keyword>
<name>A0A7J8DVS4_ROUAE</name>
<feature type="domain" description="Coiled-coil" evidence="3">
    <location>
        <begin position="988"/>
        <end position="1012"/>
    </location>
</feature>
<dbReference type="InterPro" id="IPR053366">
    <property type="entry name" value="LRR_transmembrane"/>
</dbReference>
<feature type="region of interest" description="Disordered" evidence="1">
    <location>
        <begin position="1156"/>
        <end position="1176"/>
    </location>
</feature>
<feature type="compositionally biased region" description="Basic residues" evidence="1">
    <location>
        <begin position="6640"/>
        <end position="6649"/>
    </location>
</feature>
<dbReference type="InterPro" id="IPR031624">
    <property type="entry name" value="CCDC168_N"/>
</dbReference>
<feature type="domain" description="Coiled-coil" evidence="3">
    <location>
        <begin position="3693"/>
        <end position="3891"/>
    </location>
</feature>
<feature type="domain" description="Coiled-coil" evidence="3">
    <location>
        <begin position="4063"/>
        <end position="4216"/>
    </location>
</feature>
<feature type="domain" description="Coiled-coil" evidence="3">
    <location>
        <begin position="4240"/>
        <end position="4399"/>
    </location>
</feature>
<feature type="transmembrane region" description="Helical" evidence="2">
    <location>
        <begin position="36"/>
        <end position="54"/>
    </location>
</feature>